<evidence type="ECO:0000313" key="10">
    <source>
        <dbReference type="EMBL" id="ODV92776.1"/>
    </source>
</evidence>
<name>A0A1E4TLX9_9ASCO</name>
<protein>
    <recommendedName>
        <fullName evidence="3 8">Mediator of RNA polymerase II transcription subunit 7</fullName>
    </recommendedName>
</protein>
<dbReference type="Proteomes" id="UP000095023">
    <property type="component" value="Unassembled WGS sequence"/>
</dbReference>
<dbReference type="InterPro" id="IPR009244">
    <property type="entry name" value="Mediatior_Med7"/>
</dbReference>
<evidence type="ECO:0000256" key="6">
    <source>
        <dbReference type="ARBA" id="ARBA00023163"/>
    </source>
</evidence>
<evidence type="ECO:0000256" key="1">
    <source>
        <dbReference type="ARBA" id="ARBA00004123"/>
    </source>
</evidence>
<evidence type="ECO:0000313" key="11">
    <source>
        <dbReference type="Proteomes" id="UP000095023"/>
    </source>
</evidence>
<evidence type="ECO:0000256" key="9">
    <source>
        <dbReference type="SAM" id="MobiDB-lite"/>
    </source>
</evidence>
<feature type="region of interest" description="Disordered" evidence="9">
    <location>
        <begin position="185"/>
        <end position="205"/>
    </location>
</feature>
<comment type="subcellular location">
    <subcellularLocation>
        <location evidence="1 8">Nucleus</location>
    </subcellularLocation>
</comment>
<dbReference type="PANTHER" id="PTHR21428:SF11">
    <property type="entry name" value="MEDIATOR OF RNA POLYMERASE II TRANSCRIPTION SUBUNIT 7"/>
    <property type="match status" value="1"/>
</dbReference>
<dbReference type="GO" id="GO:0006357">
    <property type="term" value="P:regulation of transcription by RNA polymerase II"/>
    <property type="evidence" value="ECO:0007669"/>
    <property type="project" value="InterPro"/>
</dbReference>
<evidence type="ECO:0000256" key="3">
    <source>
        <dbReference type="ARBA" id="ARBA00020631"/>
    </source>
</evidence>
<evidence type="ECO:0000256" key="7">
    <source>
        <dbReference type="ARBA" id="ARBA00023242"/>
    </source>
</evidence>
<organism evidence="10 11">
    <name type="scientific">Tortispora caseinolytica NRRL Y-17796</name>
    <dbReference type="NCBI Taxonomy" id="767744"/>
    <lineage>
        <taxon>Eukaryota</taxon>
        <taxon>Fungi</taxon>
        <taxon>Dikarya</taxon>
        <taxon>Ascomycota</taxon>
        <taxon>Saccharomycotina</taxon>
        <taxon>Trigonopsidomycetes</taxon>
        <taxon>Trigonopsidales</taxon>
        <taxon>Trigonopsidaceae</taxon>
        <taxon>Tortispora</taxon>
    </lineage>
</organism>
<reference evidence="11" key="1">
    <citation type="submission" date="2016-02" db="EMBL/GenBank/DDBJ databases">
        <title>Comparative genomics of biotechnologically important yeasts.</title>
        <authorList>
            <consortium name="DOE Joint Genome Institute"/>
            <person name="Riley R."/>
            <person name="Haridas S."/>
            <person name="Wolfe K.H."/>
            <person name="Lopes M.R."/>
            <person name="Hittinger C.T."/>
            <person name="Goker M."/>
            <person name="Salamov A."/>
            <person name="Wisecaver J."/>
            <person name="Long T.M."/>
            <person name="Aerts A.L."/>
            <person name="Barry K."/>
            <person name="Choi C."/>
            <person name="Clum A."/>
            <person name="Coughlan A.Y."/>
            <person name="Deshpande S."/>
            <person name="Douglass A.P."/>
            <person name="Hanson S.J."/>
            <person name="Klenk H.-P."/>
            <person name="Labutti K."/>
            <person name="Lapidus A."/>
            <person name="Lindquist E."/>
            <person name="Lipzen A."/>
            <person name="Meier-Kolthoff J.P."/>
            <person name="Ohm R.A."/>
            <person name="Otillar R.P."/>
            <person name="Pangilinan J."/>
            <person name="Peng Y."/>
            <person name="Rokas A."/>
            <person name="Rosa C.A."/>
            <person name="Scheuner C."/>
            <person name="Sibirny A.A."/>
            <person name="Slot J.C."/>
            <person name="Stielow J.B."/>
            <person name="Sun H."/>
            <person name="Kurtzman C.P."/>
            <person name="Blackwell M."/>
            <person name="Jeffries T.W."/>
            <person name="Grigoriev I.V."/>
        </authorList>
    </citation>
    <scope>NUCLEOTIDE SEQUENCE [LARGE SCALE GENOMIC DNA]</scope>
    <source>
        <strain evidence="11">NRRL Y-17796</strain>
    </source>
</reference>
<keyword evidence="11" id="KW-1185">Reference proteome</keyword>
<gene>
    <name evidence="10" type="ORF">CANCADRAFT_1369</name>
</gene>
<dbReference type="GO" id="GO:0016592">
    <property type="term" value="C:mediator complex"/>
    <property type="evidence" value="ECO:0007669"/>
    <property type="project" value="InterPro"/>
</dbReference>
<sequence length="257" mass="29290">MQQELASVFPLPPYYQHFTAENVEAAKQYTADSAPPHLQYLFPPPAPVGDDATYLSFGSVWPVKTKLPTLEEMGIQNLSNIDHEQPVLAPVEELQKLSRSLILQYLELLGCLTNAPEQFPTHIDNMRTLFINMHHLINMYRPHQARESLVSLLEQQRNKKLAHTKEVRETCDQIEALLEKTLPKEQTNELKVDGSNAEPNQHDLSTNPLVQDIYKVLNQAREIRERNESMLKAGRPSPKDDDLLNQKISILKEAGLL</sequence>
<dbReference type="InterPro" id="IPR037212">
    <property type="entry name" value="Med7/Med21-like"/>
</dbReference>
<evidence type="ECO:0000256" key="5">
    <source>
        <dbReference type="ARBA" id="ARBA00023159"/>
    </source>
</evidence>
<keyword evidence="6 8" id="KW-0804">Transcription</keyword>
<dbReference type="GO" id="GO:0003712">
    <property type="term" value="F:transcription coregulator activity"/>
    <property type="evidence" value="ECO:0007669"/>
    <property type="project" value="InterPro"/>
</dbReference>
<dbReference type="Gene3D" id="6.10.140.1520">
    <property type="match status" value="1"/>
</dbReference>
<evidence type="ECO:0000256" key="8">
    <source>
        <dbReference type="RuleBase" id="RU364060"/>
    </source>
</evidence>
<accession>A0A1E4TLX9</accession>
<proteinExistence type="inferred from homology"/>
<dbReference type="PANTHER" id="PTHR21428">
    <property type="entry name" value="MEDIATOR OF RNA POLYMERASE II TRANSCRIPTION SUBUNIT 7"/>
    <property type="match status" value="1"/>
</dbReference>
<dbReference type="EMBL" id="KV453841">
    <property type="protein sequence ID" value="ODV92776.1"/>
    <property type="molecule type" value="Genomic_DNA"/>
</dbReference>
<dbReference type="AlphaFoldDB" id="A0A1E4TLX9"/>
<dbReference type="OrthoDB" id="10253553at2759"/>
<comment type="function">
    <text evidence="8">Component of the Mediator complex, a coactivator involved in the regulated transcription of nearly all RNA polymerase II-dependent genes. Mediator functions as a bridge to convey information from gene-specific regulatory proteins to the basal RNA polymerase II transcription machinery.</text>
</comment>
<keyword evidence="5 8" id="KW-0010">Activator</keyword>
<comment type="similarity">
    <text evidence="2 8">Belongs to the Mediator complex subunit 7 family.</text>
</comment>
<comment type="subunit">
    <text evidence="8">Component of the Mediator complex.</text>
</comment>
<dbReference type="Pfam" id="PF05983">
    <property type="entry name" value="Med7"/>
    <property type="match status" value="1"/>
</dbReference>
<evidence type="ECO:0000256" key="2">
    <source>
        <dbReference type="ARBA" id="ARBA00009994"/>
    </source>
</evidence>
<evidence type="ECO:0000256" key="4">
    <source>
        <dbReference type="ARBA" id="ARBA00023015"/>
    </source>
</evidence>
<dbReference type="Gene3D" id="6.10.140.200">
    <property type="match status" value="1"/>
</dbReference>
<keyword evidence="4 8" id="KW-0805">Transcription regulation</keyword>
<dbReference type="GO" id="GO:0070847">
    <property type="term" value="C:core mediator complex"/>
    <property type="evidence" value="ECO:0007669"/>
    <property type="project" value="TreeGrafter"/>
</dbReference>
<dbReference type="InterPro" id="IPR044888">
    <property type="entry name" value="Mediatior_Med7_sf"/>
</dbReference>
<keyword evidence="7 8" id="KW-0539">Nucleus</keyword>
<dbReference type="SUPFAM" id="SSF140718">
    <property type="entry name" value="Mediator hinge subcomplex-like"/>
    <property type="match status" value="1"/>
</dbReference>